<dbReference type="AlphaFoldDB" id="A0A7M4DSP9"/>
<dbReference type="Pfam" id="PF11941">
    <property type="entry name" value="DUF3459"/>
    <property type="match status" value="1"/>
</dbReference>
<dbReference type="InterPro" id="IPR012768">
    <property type="entry name" value="Trehalose_TreZ"/>
</dbReference>
<dbReference type="GO" id="GO:0005737">
    <property type="term" value="C:cytoplasm"/>
    <property type="evidence" value="ECO:0007669"/>
    <property type="project" value="UniProtKB-SubCell"/>
</dbReference>
<evidence type="ECO:0000256" key="12">
    <source>
        <dbReference type="ARBA" id="ARBA00034013"/>
    </source>
</evidence>
<dbReference type="SUPFAM" id="SSF81296">
    <property type="entry name" value="E set domains"/>
    <property type="match status" value="1"/>
</dbReference>
<gene>
    <name evidence="19" type="primary">treZ</name>
    <name evidence="19" type="ORF">HALOF300_05197</name>
</gene>
<dbReference type="InterPro" id="IPR014756">
    <property type="entry name" value="Ig_E-set"/>
</dbReference>
<evidence type="ECO:0000256" key="13">
    <source>
        <dbReference type="NCBIfam" id="TIGR02402"/>
    </source>
</evidence>
<evidence type="ECO:0000256" key="6">
    <source>
        <dbReference type="ARBA" id="ARBA00022490"/>
    </source>
</evidence>
<dbReference type="Proteomes" id="UP000419743">
    <property type="component" value="Unassembled WGS sequence"/>
</dbReference>
<keyword evidence="20" id="KW-1185">Reference proteome</keyword>
<evidence type="ECO:0000256" key="4">
    <source>
        <dbReference type="ARBA" id="ARBA00012268"/>
    </source>
</evidence>
<evidence type="ECO:0000256" key="7">
    <source>
        <dbReference type="ARBA" id="ARBA00022801"/>
    </source>
</evidence>
<dbReference type="PANTHER" id="PTHR43651:SF11">
    <property type="entry name" value="MALTO-OLIGOSYLTREHALOSE TREHALOHYDROLASE"/>
    <property type="match status" value="1"/>
</dbReference>
<dbReference type="RefSeq" id="WP_231955785.1">
    <property type="nucleotide sequence ID" value="NZ_CACRYJ010000071.1"/>
</dbReference>
<evidence type="ECO:0000256" key="10">
    <source>
        <dbReference type="ARBA" id="ARBA00032057"/>
    </source>
</evidence>
<feature type="binding site" evidence="16">
    <location>
        <begin position="388"/>
        <end position="393"/>
    </location>
    <ligand>
        <name>substrate</name>
    </ligand>
</feature>
<feature type="binding site" evidence="16">
    <location>
        <begin position="319"/>
        <end position="323"/>
    </location>
    <ligand>
        <name>substrate</name>
    </ligand>
</feature>
<evidence type="ECO:0000256" key="15">
    <source>
        <dbReference type="PIRSR" id="PIRSR006337-1"/>
    </source>
</evidence>
<comment type="catalytic activity">
    <reaction evidence="12 14">
        <text>hydrolysis of (1-&gt;4)-alpha-D-glucosidic linkage in 4-alpha-D-[(1-&gt;4)-alpha-D-glucanosyl]n trehalose to yield trehalose and (1-&gt;4)-alpha-D-glucan.</text>
        <dbReference type="EC" id="3.2.1.141"/>
    </reaction>
</comment>
<protein>
    <recommendedName>
        <fullName evidence="5 13">Malto-oligosyltrehalose trehalohydrolase</fullName>
        <shortName evidence="14">MTHase</shortName>
        <ecNumber evidence="4 13">3.2.1.141</ecNumber>
    </recommendedName>
    <alternativeName>
        <fullName evidence="11 14">4-alpha-D-((1-&gt;4)-alpha-D-glucano)trehalose trehalohydrolase</fullName>
    </alternativeName>
    <alternativeName>
        <fullName evidence="10 14">Maltooligosyl trehalose trehalohydrolase</fullName>
    </alternativeName>
</protein>
<evidence type="ECO:0000313" key="19">
    <source>
        <dbReference type="EMBL" id="VZO40493.1"/>
    </source>
</evidence>
<dbReference type="PANTHER" id="PTHR43651">
    <property type="entry name" value="1,4-ALPHA-GLUCAN-BRANCHING ENZYME"/>
    <property type="match status" value="1"/>
</dbReference>
<evidence type="ECO:0000256" key="5">
    <source>
        <dbReference type="ARBA" id="ARBA00015938"/>
    </source>
</evidence>
<keyword evidence="7 14" id="KW-0378">Hydrolase</keyword>
<evidence type="ECO:0000313" key="20">
    <source>
        <dbReference type="Proteomes" id="UP000419743"/>
    </source>
</evidence>
<evidence type="ECO:0000259" key="18">
    <source>
        <dbReference type="SMART" id="SM00642"/>
    </source>
</evidence>
<reference evidence="19 20" key="1">
    <citation type="submission" date="2019-11" db="EMBL/GenBank/DDBJ databases">
        <authorList>
            <person name="Criscuolo A."/>
        </authorList>
    </citation>
    <scope>NUCLEOTIDE SEQUENCE [LARGE SCALE GENOMIC DNA]</scope>
    <source>
        <strain evidence="19">CIP111667</strain>
    </source>
</reference>
<feature type="domain" description="Glycosyl hydrolase family 13 catalytic" evidence="18">
    <location>
        <begin position="111"/>
        <end position="456"/>
    </location>
</feature>
<dbReference type="InterPro" id="IPR017853">
    <property type="entry name" value="GH"/>
</dbReference>
<evidence type="ECO:0000256" key="2">
    <source>
        <dbReference type="ARBA" id="ARBA00005199"/>
    </source>
</evidence>
<dbReference type="EMBL" id="CACRYJ010000071">
    <property type="protein sequence ID" value="VZO40493.1"/>
    <property type="molecule type" value="Genomic_DNA"/>
</dbReference>
<dbReference type="InterPro" id="IPR044901">
    <property type="entry name" value="Trehalose_TreZ_E-set_sf"/>
</dbReference>
<feature type="site" description="Transition state stabilizer" evidence="17">
    <location>
        <position position="389"/>
    </location>
</feature>
<evidence type="ECO:0000256" key="9">
    <source>
        <dbReference type="ARBA" id="ARBA00023295"/>
    </source>
</evidence>
<evidence type="ECO:0000256" key="11">
    <source>
        <dbReference type="ARBA" id="ARBA00033284"/>
    </source>
</evidence>
<sequence length="596" mass="64002">MSGNGPGGSEATGAARLRVWAPSARDVTADLGDRLVPMHALDGGWWETSESVPHGTDYAFRLDGGDPLPDPRSPWQPNGVHAPSRTFDTGAHAWTDAHWPGIDVRGALLYELHVGTFTGEGTLDAALTRLGDLVDLGVEVVQLMPVAAFPGRAGWGYDGVDLFAVHEAYGGPGALQRFVDGAHGLGLGVALDVVYNHLGPSGNYLSRYGPYFTDRHETPWGEAVNLDGAGSTEVRAFIIDNALRWLRDFHLDALRLDAVHALVDDSSVHLLAELATAVGQCADHLGRPLGLIAESDLNDVAMVTPVSDGGLGMTAQWDDDVHHAIHAFLTGERHGYYADFGSYEALAKALTDVFVHNGVFSSFRGQVWGAPVPDDVSGHAFVVSTTTHDQVGNRGRGDRPAASLSEGRQAISAALLLTTGFTPMLFMGEEWGASTPWMFFTDHAEPELAQSIRDGRAREFGAHGWAELYGDDVLPPDPQDAATVTASTLDRDERRRGHHARILAFYRDLIALRARTPDLRSGDRRATMVDHDADAQWLRIRRGSVVIAINVGPAEHVVPLTEVAGLRVLLSSDDLRPDAITADGVRLPAESVAVLG</sequence>
<dbReference type="Pfam" id="PF00128">
    <property type="entry name" value="Alpha-amylase"/>
    <property type="match status" value="1"/>
</dbReference>
<dbReference type="CDD" id="cd02853">
    <property type="entry name" value="E_set_MTHase_like_N"/>
    <property type="match status" value="1"/>
</dbReference>
<evidence type="ECO:0000256" key="16">
    <source>
        <dbReference type="PIRSR" id="PIRSR006337-2"/>
    </source>
</evidence>
<dbReference type="Gene3D" id="2.60.40.10">
    <property type="entry name" value="Immunoglobulins"/>
    <property type="match status" value="1"/>
</dbReference>
<dbReference type="GO" id="GO:0033942">
    <property type="term" value="F:4-alpha-D-(1-&gt;4)-alpha-D-glucanotrehalose trehalohydrolase activity"/>
    <property type="evidence" value="ECO:0007669"/>
    <property type="project" value="UniProtKB-EC"/>
</dbReference>
<feature type="active site" description="Proton donor" evidence="15">
    <location>
        <position position="294"/>
    </location>
</feature>
<keyword evidence="6" id="KW-0963">Cytoplasm</keyword>
<accession>A0A7M4DSP9</accession>
<proteinExistence type="inferred from homology"/>
<dbReference type="Gene3D" id="1.10.10.760">
    <property type="entry name" value="E-set domains of sugar-utilizing enzymes"/>
    <property type="match status" value="1"/>
</dbReference>
<dbReference type="InterPro" id="IPR013783">
    <property type="entry name" value="Ig-like_fold"/>
</dbReference>
<evidence type="ECO:0000256" key="14">
    <source>
        <dbReference type="PIRNR" id="PIRNR006337"/>
    </source>
</evidence>
<dbReference type="NCBIfam" id="TIGR02402">
    <property type="entry name" value="trehalose_TreZ"/>
    <property type="match status" value="1"/>
</dbReference>
<feature type="binding site" evidence="16">
    <location>
        <begin position="255"/>
        <end position="260"/>
    </location>
    <ligand>
        <name>substrate</name>
    </ligand>
</feature>
<dbReference type="Gene3D" id="3.20.20.80">
    <property type="entry name" value="Glycosidases"/>
    <property type="match status" value="1"/>
</dbReference>
<organism evidence="19 20">
    <name type="scientific">Occultella aeris</name>
    <dbReference type="NCBI Taxonomy" id="2761496"/>
    <lineage>
        <taxon>Bacteria</taxon>
        <taxon>Bacillati</taxon>
        <taxon>Actinomycetota</taxon>
        <taxon>Actinomycetes</taxon>
        <taxon>Micrococcales</taxon>
        <taxon>Ruaniaceae</taxon>
        <taxon>Occultella</taxon>
    </lineage>
</organism>
<comment type="pathway">
    <text evidence="2 14">Glycan biosynthesis; trehalose biosynthesis.</text>
</comment>
<evidence type="ECO:0000256" key="17">
    <source>
        <dbReference type="PIRSR" id="PIRSR006337-3"/>
    </source>
</evidence>
<dbReference type="GO" id="GO:0005992">
    <property type="term" value="P:trehalose biosynthetic process"/>
    <property type="evidence" value="ECO:0007669"/>
    <property type="project" value="UniProtKB-UniRule"/>
</dbReference>
<keyword evidence="9 14" id="KW-0326">Glycosidase</keyword>
<dbReference type="SUPFAM" id="SSF51445">
    <property type="entry name" value="(Trans)glycosidases"/>
    <property type="match status" value="1"/>
</dbReference>
<dbReference type="CDD" id="cd11325">
    <property type="entry name" value="AmyAc_GTHase"/>
    <property type="match status" value="1"/>
</dbReference>
<comment type="similarity">
    <text evidence="3 14">Belongs to the glycosyl hydrolase 13 family.</text>
</comment>
<feature type="active site" description="Nucleophile" evidence="15">
    <location>
        <position position="257"/>
    </location>
</feature>
<dbReference type="UniPathway" id="UPA00299"/>
<evidence type="ECO:0000256" key="8">
    <source>
        <dbReference type="ARBA" id="ARBA00023277"/>
    </source>
</evidence>
<dbReference type="EC" id="3.2.1.141" evidence="4 13"/>
<comment type="caution">
    <text evidence="19">The sequence shown here is derived from an EMBL/GenBank/DDBJ whole genome shotgun (WGS) entry which is preliminary data.</text>
</comment>
<keyword evidence="8" id="KW-0119">Carbohydrate metabolism</keyword>
<dbReference type="SMART" id="SM00642">
    <property type="entry name" value="Aamy"/>
    <property type="match status" value="1"/>
</dbReference>
<evidence type="ECO:0000256" key="3">
    <source>
        <dbReference type="ARBA" id="ARBA00008061"/>
    </source>
</evidence>
<comment type="subcellular location">
    <subcellularLocation>
        <location evidence="1 15">Cytoplasm</location>
    </subcellularLocation>
</comment>
<dbReference type="PIRSF" id="PIRSF006337">
    <property type="entry name" value="Trehalose_TreZ"/>
    <property type="match status" value="1"/>
</dbReference>
<dbReference type="InterPro" id="IPR006047">
    <property type="entry name" value="GH13_cat_dom"/>
</dbReference>
<name>A0A7M4DSP9_9MICO</name>
<evidence type="ECO:0000256" key="1">
    <source>
        <dbReference type="ARBA" id="ARBA00004496"/>
    </source>
</evidence>
<dbReference type="InterPro" id="IPR022567">
    <property type="entry name" value="DUF3459"/>
</dbReference>